<evidence type="ECO:0000313" key="2">
    <source>
        <dbReference type="EMBL" id="TKC10094.1"/>
    </source>
</evidence>
<dbReference type="SUPFAM" id="SSF56281">
    <property type="entry name" value="Metallo-hydrolase/oxidoreductase"/>
    <property type="match status" value="1"/>
</dbReference>
<dbReference type="PANTHER" id="PTHR47619">
    <property type="entry name" value="METALLO-HYDROLASE YYCJ-RELATED"/>
    <property type="match status" value="1"/>
</dbReference>
<feature type="domain" description="Metallo-beta-lactamase" evidence="1">
    <location>
        <begin position="13"/>
        <end position="215"/>
    </location>
</feature>
<comment type="caution">
    <text evidence="2">The sequence shown here is derived from an EMBL/GenBank/DDBJ whole genome shotgun (WGS) entry which is preliminary data.</text>
</comment>
<proteinExistence type="predicted"/>
<dbReference type="RefSeq" id="WP_136839669.1">
    <property type="nucleotide sequence ID" value="NZ_SWBR01000002.1"/>
</dbReference>
<dbReference type="Proteomes" id="UP000309488">
    <property type="component" value="Unassembled WGS sequence"/>
</dbReference>
<dbReference type="InterPro" id="IPR052533">
    <property type="entry name" value="WalJ/YycJ-like"/>
</dbReference>
<name>A0A4U1CQY7_9SPHI</name>
<dbReference type="Gene3D" id="3.60.15.10">
    <property type="entry name" value="Ribonuclease Z/Hydroxyacylglutathione hydrolase-like"/>
    <property type="match status" value="1"/>
</dbReference>
<dbReference type="GO" id="GO:0016787">
    <property type="term" value="F:hydrolase activity"/>
    <property type="evidence" value="ECO:0007669"/>
    <property type="project" value="UniProtKB-KW"/>
</dbReference>
<dbReference type="PANTHER" id="PTHR47619:SF1">
    <property type="entry name" value="EXODEOXYRIBONUCLEASE WALJ"/>
    <property type="match status" value="1"/>
</dbReference>
<reference evidence="2 3" key="1">
    <citation type="submission" date="2019-04" db="EMBL/GenBank/DDBJ databases">
        <title>Pedobacter sp. RP-3-22 sp. nov., isolated from Arctic soil.</title>
        <authorList>
            <person name="Dahal R.H."/>
            <person name="Kim D.-U."/>
        </authorList>
    </citation>
    <scope>NUCLEOTIDE SEQUENCE [LARGE SCALE GENOMIC DNA]</scope>
    <source>
        <strain evidence="2 3">RP-3-22</strain>
    </source>
</reference>
<dbReference type="EMBL" id="SWBR01000002">
    <property type="protein sequence ID" value="TKC10094.1"/>
    <property type="molecule type" value="Genomic_DNA"/>
</dbReference>
<keyword evidence="3" id="KW-1185">Reference proteome</keyword>
<dbReference type="AlphaFoldDB" id="A0A4U1CQY7"/>
<evidence type="ECO:0000259" key="1">
    <source>
        <dbReference type="SMART" id="SM00849"/>
    </source>
</evidence>
<dbReference type="InterPro" id="IPR036866">
    <property type="entry name" value="RibonucZ/Hydroxyglut_hydro"/>
</dbReference>
<evidence type="ECO:0000313" key="3">
    <source>
        <dbReference type="Proteomes" id="UP000309488"/>
    </source>
</evidence>
<organism evidence="2 3">
    <name type="scientific">Pedobacter polaris</name>
    <dbReference type="NCBI Taxonomy" id="2571273"/>
    <lineage>
        <taxon>Bacteria</taxon>
        <taxon>Pseudomonadati</taxon>
        <taxon>Bacteroidota</taxon>
        <taxon>Sphingobacteriia</taxon>
        <taxon>Sphingobacteriales</taxon>
        <taxon>Sphingobacteriaceae</taxon>
        <taxon>Pedobacter</taxon>
    </lineage>
</organism>
<dbReference type="SMART" id="SM00849">
    <property type="entry name" value="Lactamase_B"/>
    <property type="match status" value="1"/>
</dbReference>
<sequence length="255" mass="28468">MALFISSLNTGSNGNCFYIGNADEAILIDAGLSCKETEVRMQRLSLCINKVKAIFISHEHSDHIRGLPVLAKKYQIPVYITQHTLLRGRQVIQPNLIQSFLAYIPVQLGNLSVIAFPKKHDAAEPHSFTVCCNGVTVGVFTDIGGHCEHVIKNFKNCHAAFLEANYDDEMLDNGRYPYFLKNRIRGGNGHLSNKQALDLFLGHKPAYMSHLFLSHLSKDNNCPELVYNLFQSHSNGTKIIVASRLQETAVYHISA</sequence>
<protein>
    <submittedName>
        <fullName evidence="2">MBL fold metallo-hydrolase</fullName>
    </submittedName>
</protein>
<accession>A0A4U1CQY7</accession>
<dbReference type="Pfam" id="PF12706">
    <property type="entry name" value="Lactamase_B_2"/>
    <property type="match status" value="1"/>
</dbReference>
<dbReference type="InterPro" id="IPR001279">
    <property type="entry name" value="Metallo-B-lactamas"/>
</dbReference>
<dbReference type="OrthoDB" id="9781189at2"/>
<keyword evidence="2" id="KW-0378">Hydrolase</keyword>
<gene>
    <name evidence="2" type="ORF">FA048_07755</name>
</gene>